<dbReference type="Pfam" id="PF07486">
    <property type="entry name" value="Hydrolase_2"/>
    <property type="match status" value="1"/>
</dbReference>
<comment type="caution">
    <text evidence="2">The sequence shown here is derived from an EMBL/GenBank/DDBJ whole genome shotgun (WGS) entry which is preliminary data.</text>
</comment>
<name>A0ABW0PUN7_9HYPH</name>
<dbReference type="InterPro" id="IPR011105">
    <property type="entry name" value="Cell_wall_hydrolase_SleB"/>
</dbReference>
<evidence type="ECO:0000313" key="2">
    <source>
        <dbReference type="EMBL" id="MFC5516321.1"/>
    </source>
</evidence>
<reference evidence="3" key="1">
    <citation type="journal article" date="2019" name="Int. J. Syst. Evol. Microbiol.">
        <title>The Global Catalogue of Microorganisms (GCM) 10K type strain sequencing project: providing services to taxonomists for standard genome sequencing and annotation.</title>
        <authorList>
            <consortium name="The Broad Institute Genomics Platform"/>
            <consortium name="The Broad Institute Genome Sequencing Center for Infectious Disease"/>
            <person name="Wu L."/>
            <person name="Ma J."/>
        </authorList>
    </citation>
    <scope>NUCLEOTIDE SEQUENCE [LARGE SCALE GENOMIC DNA]</scope>
    <source>
        <strain evidence="3">KACC 12633</strain>
    </source>
</reference>
<dbReference type="InterPro" id="IPR042047">
    <property type="entry name" value="SleB_dom1"/>
</dbReference>
<sequence>MSPRAHSGSDAQFVLKRRRPRLSVRRLALLSGILASGVLALSSTTVALQDVASLYGKDLPVSQRWLARLKPTPSGEAYQPTFLSPPPSARLVAGNAISDGILIEPTLDVAARGPVSAPDFTPPVVNRSIKQNITVAQRKPEPVKTAAARFKAGVLKTADLDSVFSNANALPKTAFLMAHDVAKPDQPLQYASSATSLDASKAAEVAKPVVALASIAPLPRRNLLSNGRGKANEPDSAAALSAPTGSAVISAYANPDQDKALSAPFTALLNRPMAIGKDGKPDHAWVMNKIPNNARSATEQKCLATAIYFEARGESMKGELAVAQVVINRLKNPAYPNTVCGVVYQNKNMRNACQFSFACDGIPDRITDATSWTRAQMLAKRVLNEDNWWNADVGSSTHYHANYVKPRWARTMKKMQKVGHHIFYKTYGGGWI</sequence>
<dbReference type="EMBL" id="JBHSML010000003">
    <property type="protein sequence ID" value="MFC5516321.1"/>
    <property type="molecule type" value="Genomic_DNA"/>
</dbReference>
<dbReference type="Proteomes" id="UP001596150">
    <property type="component" value="Unassembled WGS sequence"/>
</dbReference>
<gene>
    <name evidence="2" type="ORF">ACFPP9_11120</name>
</gene>
<organism evidence="2 3">
    <name type="scientific">Kaistia terrae</name>
    <dbReference type="NCBI Taxonomy" id="537017"/>
    <lineage>
        <taxon>Bacteria</taxon>
        <taxon>Pseudomonadati</taxon>
        <taxon>Pseudomonadota</taxon>
        <taxon>Alphaproteobacteria</taxon>
        <taxon>Hyphomicrobiales</taxon>
        <taxon>Kaistiaceae</taxon>
        <taxon>Kaistia</taxon>
    </lineage>
</organism>
<dbReference type="RefSeq" id="WP_266341481.1">
    <property type="nucleotide sequence ID" value="NZ_JAPKNH010000001.1"/>
</dbReference>
<dbReference type="GO" id="GO:0016787">
    <property type="term" value="F:hydrolase activity"/>
    <property type="evidence" value="ECO:0007669"/>
    <property type="project" value="UniProtKB-KW"/>
</dbReference>
<evidence type="ECO:0000313" key="3">
    <source>
        <dbReference type="Proteomes" id="UP001596150"/>
    </source>
</evidence>
<keyword evidence="2" id="KW-0378">Hydrolase</keyword>
<evidence type="ECO:0000259" key="1">
    <source>
        <dbReference type="Pfam" id="PF07486"/>
    </source>
</evidence>
<keyword evidence="3" id="KW-1185">Reference proteome</keyword>
<protein>
    <submittedName>
        <fullName evidence="2">Cell wall hydrolase</fullName>
    </submittedName>
</protein>
<accession>A0ABW0PUN7</accession>
<proteinExistence type="predicted"/>
<dbReference type="Gene3D" id="1.10.10.2520">
    <property type="entry name" value="Cell wall hydrolase SleB, domain 1"/>
    <property type="match status" value="1"/>
</dbReference>
<feature type="domain" description="Cell wall hydrolase SleB" evidence="1">
    <location>
        <begin position="313"/>
        <end position="424"/>
    </location>
</feature>